<evidence type="ECO:0000313" key="1">
    <source>
        <dbReference type="EMBL" id="MBB5148512.1"/>
    </source>
</evidence>
<sequence length="115" mass="13196">MREGFYSIQVNSVQKVVNMVVGGSFSPEKVQQFLNDYHKNLDPIPASQYELRFDCRDLNVITQDMIPHLQGCFELYKTTGFKKVVVEIKQSAIIKMQLNRIAKTVGLEPFEVVEV</sequence>
<accession>A0A840PUV2</accession>
<protein>
    <recommendedName>
        <fullName evidence="3">STAS domain-containing protein</fullName>
    </recommendedName>
</protein>
<name>A0A840PUV2_URETH</name>
<reference evidence="1 2" key="1">
    <citation type="submission" date="2020-08" db="EMBL/GenBank/DDBJ databases">
        <title>Genomic Encyclopedia of Type Strains, Phase IV (KMG-IV): sequencing the most valuable type-strain genomes for metagenomic binning, comparative biology and taxonomic classification.</title>
        <authorList>
            <person name="Goeker M."/>
        </authorList>
    </citation>
    <scope>NUCLEOTIDE SEQUENCE [LARGE SCALE GENOMIC DNA]</scope>
    <source>
        <strain evidence="1 2">DSM 10633</strain>
    </source>
</reference>
<dbReference type="EMBL" id="JACHGZ010000007">
    <property type="protein sequence ID" value="MBB5148512.1"/>
    <property type="molecule type" value="Genomic_DNA"/>
</dbReference>
<keyword evidence="2" id="KW-1185">Reference proteome</keyword>
<dbReference type="AlphaFoldDB" id="A0A840PUV2"/>
<gene>
    <name evidence="1" type="ORF">HNR36_000898</name>
</gene>
<dbReference type="RefSeq" id="WP_016838641.1">
    <property type="nucleotide sequence ID" value="NZ_JAAXPW010000005.1"/>
</dbReference>
<evidence type="ECO:0008006" key="3">
    <source>
        <dbReference type="Google" id="ProtNLM"/>
    </source>
</evidence>
<dbReference type="Proteomes" id="UP000557217">
    <property type="component" value="Unassembled WGS sequence"/>
</dbReference>
<evidence type="ECO:0000313" key="2">
    <source>
        <dbReference type="Proteomes" id="UP000557217"/>
    </source>
</evidence>
<organism evidence="1 2">
    <name type="scientific">Ureibacillus thermosphaericus</name>
    <dbReference type="NCBI Taxonomy" id="51173"/>
    <lineage>
        <taxon>Bacteria</taxon>
        <taxon>Bacillati</taxon>
        <taxon>Bacillota</taxon>
        <taxon>Bacilli</taxon>
        <taxon>Bacillales</taxon>
        <taxon>Caryophanaceae</taxon>
        <taxon>Ureibacillus</taxon>
    </lineage>
</organism>
<proteinExistence type="predicted"/>
<comment type="caution">
    <text evidence="1">The sequence shown here is derived from an EMBL/GenBank/DDBJ whole genome shotgun (WGS) entry which is preliminary data.</text>
</comment>